<sequence>MFSRAVRAFTDIRTWLERVGRHSSARLATCLFAAIIAIITGLLELPIATASGERAPFVDALFTATSAVCVTGLTTVDTATYWSTFGQACIILATAVGGLGVMTIASLLSLAVSRHVGLFQRMLTADEHQSRLGDVGSLLRAVIIASLAVEATLALVLFPRFLTLGYPLLKSAWYAFFMALSIFNNAGFVIMPDGLAPHASDWWMCLPIAVGTFVGAIGFPVILDVHRNWRMPRKLSLHSKMTISTYVIISVISAISITAFEWTNPFTYGQLDTSGKVLSAIVNSVNARSSGLATIPTSLMRETTWLLQDILMFIGGGSASTAGGIKVTTLAVLVLAIVAEARGDSDIEVFGRRLPTSTVRVSVAVAFVGASIVLVATLMLLWLTNLSLDTVLFEVISAFATVGLSTGITPLLPLEAKYVVVVLMFVGRTGTMTAASALAMRDRRRVIRFPEERPMIG</sequence>
<feature type="transmembrane region" description="Helical" evidence="8">
    <location>
        <begin position="310"/>
        <end position="339"/>
    </location>
</feature>
<dbReference type="AlphaFoldDB" id="A0A9E7AQK6"/>
<proteinExistence type="predicted"/>
<keyword evidence="3" id="KW-1003">Cell membrane</keyword>
<dbReference type="PANTHER" id="PTHR32024:SF1">
    <property type="entry name" value="KTR SYSTEM POTASSIUM UPTAKE PROTEIN B"/>
    <property type="match status" value="1"/>
</dbReference>
<feature type="transmembrane region" description="Helical" evidence="8">
    <location>
        <begin position="25"/>
        <end position="43"/>
    </location>
</feature>
<feature type="transmembrane region" description="Helical" evidence="8">
    <location>
        <begin position="85"/>
        <end position="112"/>
    </location>
</feature>
<organism evidence="9 10">
    <name type="scientific">Actinomyces graevenitzii</name>
    <dbReference type="NCBI Taxonomy" id="55565"/>
    <lineage>
        <taxon>Bacteria</taxon>
        <taxon>Bacillati</taxon>
        <taxon>Actinomycetota</taxon>
        <taxon>Actinomycetes</taxon>
        <taxon>Actinomycetales</taxon>
        <taxon>Actinomycetaceae</taxon>
        <taxon>Actinomyces</taxon>
    </lineage>
</organism>
<feature type="transmembrane region" description="Helical" evidence="8">
    <location>
        <begin position="202"/>
        <end position="223"/>
    </location>
</feature>
<name>A0A9E7AQK6_9ACTO</name>
<feature type="transmembrane region" description="Helical" evidence="8">
    <location>
        <begin position="55"/>
        <end position="73"/>
    </location>
</feature>
<evidence type="ECO:0000256" key="7">
    <source>
        <dbReference type="ARBA" id="ARBA00023136"/>
    </source>
</evidence>
<feature type="transmembrane region" description="Helical" evidence="8">
    <location>
        <begin position="359"/>
        <end position="384"/>
    </location>
</feature>
<keyword evidence="7 8" id="KW-0472">Membrane</keyword>
<evidence type="ECO:0000256" key="2">
    <source>
        <dbReference type="ARBA" id="ARBA00022448"/>
    </source>
</evidence>
<dbReference type="PANTHER" id="PTHR32024">
    <property type="entry name" value="TRK SYSTEM POTASSIUM UPTAKE PROTEIN TRKG-RELATED"/>
    <property type="match status" value="1"/>
</dbReference>
<keyword evidence="4 8" id="KW-0812">Transmembrane</keyword>
<feature type="transmembrane region" description="Helical" evidence="8">
    <location>
        <begin position="171"/>
        <end position="190"/>
    </location>
</feature>
<comment type="subcellular location">
    <subcellularLocation>
        <location evidence="1">Cell membrane</location>
        <topology evidence="1">Multi-pass membrane protein</topology>
    </subcellularLocation>
</comment>
<evidence type="ECO:0000256" key="3">
    <source>
        <dbReference type="ARBA" id="ARBA00022475"/>
    </source>
</evidence>
<protein>
    <submittedName>
        <fullName evidence="9">TrkH family potassium uptake protein</fullName>
    </submittedName>
</protein>
<feature type="transmembrane region" description="Helical" evidence="8">
    <location>
        <begin position="243"/>
        <end position="262"/>
    </location>
</feature>
<evidence type="ECO:0000256" key="5">
    <source>
        <dbReference type="ARBA" id="ARBA00022989"/>
    </source>
</evidence>
<feature type="transmembrane region" description="Helical" evidence="8">
    <location>
        <begin position="418"/>
        <end position="439"/>
    </location>
</feature>
<dbReference type="EMBL" id="CP097095">
    <property type="protein sequence ID" value="UQF79963.1"/>
    <property type="molecule type" value="Genomic_DNA"/>
</dbReference>
<dbReference type="GO" id="GO:0008324">
    <property type="term" value="F:monoatomic cation transmembrane transporter activity"/>
    <property type="evidence" value="ECO:0007669"/>
    <property type="project" value="InterPro"/>
</dbReference>
<dbReference type="Pfam" id="PF02386">
    <property type="entry name" value="TrkH"/>
    <property type="match status" value="1"/>
</dbReference>
<dbReference type="GO" id="GO:0030001">
    <property type="term" value="P:metal ion transport"/>
    <property type="evidence" value="ECO:0007669"/>
    <property type="project" value="UniProtKB-ARBA"/>
</dbReference>
<evidence type="ECO:0000256" key="1">
    <source>
        <dbReference type="ARBA" id="ARBA00004651"/>
    </source>
</evidence>
<dbReference type="GO" id="GO:0005886">
    <property type="term" value="C:plasma membrane"/>
    <property type="evidence" value="ECO:0007669"/>
    <property type="project" value="UniProtKB-SubCell"/>
</dbReference>
<evidence type="ECO:0000313" key="9">
    <source>
        <dbReference type="EMBL" id="UQF79963.1"/>
    </source>
</evidence>
<evidence type="ECO:0000256" key="4">
    <source>
        <dbReference type="ARBA" id="ARBA00022692"/>
    </source>
</evidence>
<feature type="transmembrane region" description="Helical" evidence="8">
    <location>
        <begin position="138"/>
        <end position="159"/>
    </location>
</feature>
<keyword evidence="6" id="KW-0406">Ion transport</keyword>
<evidence type="ECO:0000313" key="10">
    <source>
        <dbReference type="Proteomes" id="UP000830236"/>
    </source>
</evidence>
<dbReference type="KEGG" id="agh:M3I41_01425"/>
<reference evidence="9" key="1">
    <citation type="submission" date="2022-05" db="EMBL/GenBank/DDBJ databases">
        <title>Using nanopore sequencing to obtain complete genomes from saliva samples.</title>
        <authorList>
            <person name="Baker J.L."/>
        </authorList>
    </citation>
    <scope>NUCLEOTIDE SEQUENCE</scope>
    <source>
        <strain evidence="9">JCVI-JB-Ag32</strain>
    </source>
</reference>
<keyword evidence="2" id="KW-0813">Transport</keyword>
<evidence type="ECO:0000256" key="8">
    <source>
        <dbReference type="SAM" id="Phobius"/>
    </source>
</evidence>
<dbReference type="Proteomes" id="UP000830236">
    <property type="component" value="Chromosome"/>
</dbReference>
<keyword evidence="5 8" id="KW-1133">Transmembrane helix</keyword>
<evidence type="ECO:0000256" key="6">
    <source>
        <dbReference type="ARBA" id="ARBA00023065"/>
    </source>
</evidence>
<gene>
    <name evidence="9" type="ORF">M3I41_01425</name>
</gene>
<dbReference type="InterPro" id="IPR003445">
    <property type="entry name" value="Cat_transpt"/>
</dbReference>
<accession>A0A9E7AQK6</accession>